<proteinExistence type="predicted"/>
<gene>
    <name evidence="3" type="ORF">C9928_02035</name>
</gene>
<evidence type="ECO:0000256" key="1">
    <source>
        <dbReference type="SAM" id="SignalP"/>
    </source>
</evidence>
<sequence>MLKSNKINYITAAVLASLGLSACGGSDSEPTTSDRARLNLAVSDAPVDNADSVWVCFSAIELVGNGEGTQVFEIGTDTNTIEENDVCKDEAGETIANTRGINLLEFTGSESESLLSGVDVKAGSYGQLRLVMAEGSYVEDGDTTIGLRVPSNELKFDGLTLAADSTANYTVEFDLRMALVNPVGQDGYLLKPRGVRLVDNQEIGHVEGTIAEALLIAQECTVAPADLSEPVATVYLYPGHDLDGTTLADNGGSEGLEAYASTSVNFDGATDYNFEIGFVAAGDYTAVWTCNTNDDPEVDDDISLNTDDLQEIQVSAEGEVTVITFGAE</sequence>
<evidence type="ECO:0000259" key="2">
    <source>
        <dbReference type="Pfam" id="PF14321"/>
    </source>
</evidence>
<dbReference type="InterPro" id="IPR025491">
    <property type="entry name" value="DUF4382"/>
</dbReference>
<comment type="caution">
    <text evidence="3">The sequence shown here is derived from an EMBL/GenBank/DDBJ whole genome shotgun (WGS) entry which is preliminary data.</text>
</comment>
<dbReference type="Proteomes" id="UP000241514">
    <property type="component" value="Unassembled WGS sequence"/>
</dbReference>
<dbReference type="AlphaFoldDB" id="A0A6N4DFS0"/>
<dbReference type="PROSITE" id="PS51257">
    <property type="entry name" value="PROKAR_LIPOPROTEIN"/>
    <property type="match status" value="1"/>
</dbReference>
<dbReference type="EMBL" id="PYVG01000006">
    <property type="protein sequence ID" value="PTB89880.1"/>
    <property type="molecule type" value="Genomic_DNA"/>
</dbReference>
<evidence type="ECO:0000313" key="3">
    <source>
        <dbReference type="EMBL" id="PTB89880.1"/>
    </source>
</evidence>
<reference evidence="3 4" key="1">
    <citation type="submission" date="2018-03" db="EMBL/GenBank/DDBJ databases">
        <title>Cross-interface Injection: A General Nanoliter Liquid Handling Method Applied to Single Cells Genome Amplification Automated Nanoliter Liquid Handling Applied to Single Cell Multiple Displacement Amplification.</title>
        <authorList>
            <person name="Yun J."/>
            <person name="Xu P."/>
            <person name="Xu J."/>
            <person name="Dai X."/>
            <person name="Wang Y."/>
            <person name="Zheng X."/>
            <person name="Cao C."/>
            <person name="Yi Q."/>
            <person name="Zhu Y."/>
            <person name="Wang L."/>
            <person name="Dong Z."/>
            <person name="Huang Y."/>
            <person name="Huang L."/>
            <person name="Du W."/>
        </authorList>
    </citation>
    <scope>NUCLEOTIDE SEQUENCE [LARGE SCALE GENOMIC DNA]</scope>
    <source>
        <strain evidence="3 4">A9-4</strain>
    </source>
</reference>
<evidence type="ECO:0000313" key="4">
    <source>
        <dbReference type="Proteomes" id="UP000241514"/>
    </source>
</evidence>
<name>A0A6N4DFS0_9GAMM</name>
<organism evidence="3 4">
    <name type="scientific">Pseudidiomarina aestuarii</name>
    <dbReference type="NCBI Taxonomy" id="624146"/>
    <lineage>
        <taxon>Bacteria</taxon>
        <taxon>Pseudomonadati</taxon>
        <taxon>Pseudomonadota</taxon>
        <taxon>Gammaproteobacteria</taxon>
        <taxon>Alteromonadales</taxon>
        <taxon>Idiomarinaceae</taxon>
        <taxon>Pseudidiomarina</taxon>
    </lineage>
</organism>
<accession>A0A6N4DFS0</accession>
<keyword evidence="1" id="KW-0732">Signal</keyword>
<protein>
    <recommendedName>
        <fullName evidence="2">DUF4382 domain-containing protein</fullName>
    </recommendedName>
</protein>
<feature type="domain" description="DUF4382" evidence="2">
    <location>
        <begin position="36"/>
        <end position="192"/>
    </location>
</feature>
<feature type="signal peptide" evidence="1">
    <location>
        <begin position="1"/>
        <end position="22"/>
    </location>
</feature>
<feature type="chain" id="PRO_5026827991" description="DUF4382 domain-containing protein" evidence="1">
    <location>
        <begin position="23"/>
        <end position="328"/>
    </location>
</feature>
<dbReference type="Pfam" id="PF14321">
    <property type="entry name" value="DUF4382"/>
    <property type="match status" value="1"/>
</dbReference>